<sequence>MPVYTVHAPVTNHAGVGATDRFAFVRDGFHFWAVVLGAVWLAWHRLWLALIGWIVVMVAVDFGLAALGAGQTAIFLVDVVLALLMGLEAASLRRWTLSRRNWRQLDIVVADSLEQAERRFFDRWTAKQRALGGDFVAVDRGGPPPTRDIAGQPFSRPPPLPQNAIIGLFPEPGGSR</sequence>
<keyword evidence="2" id="KW-0812">Transmembrane</keyword>
<dbReference type="AlphaFoldDB" id="A0A975RT08"/>
<dbReference type="Proteomes" id="UP000680805">
    <property type="component" value="Chromosome"/>
</dbReference>
<gene>
    <name evidence="3" type="ORF">KMZ68_00885</name>
</gene>
<keyword evidence="2" id="KW-1133">Transmembrane helix</keyword>
<accession>A0A975RT08</accession>
<organism evidence="3 4">
    <name type="scientific">Bradyrhizobium sediminis</name>
    <dbReference type="NCBI Taxonomy" id="2840469"/>
    <lineage>
        <taxon>Bacteria</taxon>
        <taxon>Pseudomonadati</taxon>
        <taxon>Pseudomonadota</taxon>
        <taxon>Alphaproteobacteria</taxon>
        <taxon>Hyphomicrobiales</taxon>
        <taxon>Nitrobacteraceae</taxon>
        <taxon>Bradyrhizobium</taxon>
    </lineage>
</organism>
<dbReference type="Pfam" id="PF10947">
    <property type="entry name" value="DUF2628"/>
    <property type="match status" value="1"/>
</dbReference>
<evidence type="ECO:0000256" key="2">
    <source>
        <dbReference type="SAM" id="Phobius"/>
    </source>
</evidence>
<dbReference type="EMBL" id="CP076135">
    <property type="protein sequence ID" value="QWG18493.1"/>
    <property type="molecule type" value="Genomic_DNA"/>
</dbReference>
<evidence type="ECO:0000313" key="3">
    <source>
        <dbReference type="EMBL" id="QWG18493.1"/>
    </source>
</evidence>
<feature type="region of interest" description="Disordered" evidence="1">
    <location>
        <begin position="140"/>
        <end position="176"/>
    </location>
</feature>
<feature type="transmembrane region" description="Helical" evidence="2">
    <location>
        <begin position="73"/>
        <end position="92"/>
    </location>
</feature>
<dbReference type="KEGG" id="bsei:KMZ68_00885"/>
<feature type="transmembrane region" description="Helical" evidence="2">
    <location>
        <begin position="46"/>
        <end position="67"/>
    </location>
</feature>
<dbReference type="InterPro" id="IPR024399">
    <property type="entry name" value="DUF2628"/>
</dbReference>
<evidence type="ECO:0000256" key="1">
    <source>
        <dbReference type="SAM" id="MobiDB-lite"/>
    </source>
</evidence>
<keyword evidence="2" id="KW-0472">Membrane</keyword>
<dbReference type="RefSeq" id="WP_215614068.1">
    <property type="nucleotide sequence ID" value="NZ_CP076135.1"/>
</dbReference>
<reference evidence="3" key="1">
    <citation type="submission" date="2021-06" db="EMBL/GenBank/DDBJ databases">
        <title>Bradyrhizobium sp. S2-11-2 Genome sequencing.</title>
        <authorList>
            <person name="Jin L."/>
        </authorList>
    </citation>
    <scope>NUCLEOTIDE SEQUENCE</scope>
    <source>
        <strain evidence="3">S2-11-2</strain>
    </source>
</reference>
<name>A0A975RT08_9BRAD</name>
<proteinExistence type="predicted"/>
<protein>
    <submittedName>
        <fullName evidence="3">DUF2628 domain-containing protein</fullName>
    </submittedName>
</protein>
<evidence type="ECO:0000313" key="4">
    <source>
        <dbReference type="Proteomes" id="UP000680805"/>
    </source>
</evidence>